<sequence length="570" mass="61319">MSAPHSRHPKSAVELRLAQEERSFMQRFHSQTYHHRNREEHNAKTRLRMSALRAREATLPQADQDARLEARRASARKYREKNAWHLARKAREARAQAREHREAERRAALQAGLVELREARRRRRRDKADAMGEPCSRILQSTRMSLRLLCRWGVLLAVLATGTLINSSPSAPQSVPHSQYIQTMPASENTDPSPEVNFQSGERFQHVDSRFEELLRLERCREEGPLRLPGSGLAVWCAACPRSILAETIEREWAETNPLELSPRKMLAGEHREALDDGNNGWGSRAGLTAVSANVAPMLADCKAKAENAYEDIPDLADVFDSEDEGLPDLISIVNISSSQGWFADLRTSAQRVVSGSSGATAPLFTSWGAVVAAWDAGCGNGGHSHGQDSAVAPPNSPGGEGPSSATISIGGRTFHNVPCVSSSGRPGSIAPAHRQASSVPPPPLRSSAAPPASPVAHAVAAGRRVDEKAPRKQRAPSTPSKSSPPVPASPSSPRAYSVRWDGEGVVCGSRHEATTLYASLQALGLSPSMMTTTSLGNAADFAEGSTIALLGMQRLTVAGGEGSDSDTGE</sequence>
<accession>A0AAD6XKH4</accession>
<feature type="region of interest" description="Disordered" evidence="1">
    <location>
        <begin position="382"/>
        <end position="498"/>
    </location>
</feature>
<evidence type="ECO:0000313" key="2">
    <source>
        <dbReference type="EMBL" id="KAJ7077511.1"/>
    </source>
</evidence>
<protein>
    <submittedName>
        <fullName evidence="2">Uncharacterized protein</fullName>
    </submittedName>
</protein>
<dbReference type="Proteomes" id="UP001222325">
    <property type="component" value="Unassembled WGS sequence"/>
</dbReference>
<dbReference type="CDD" id="cd14686">
    <property type="entry name" value="bZIP"/>
    <property type="match status" value="1"/>
</dbReference>
<reference evidence="2" key="1">
    <citation type="submission" date="2023-03" db="EMBL/GenBank/DDBJ databases">
        <title>Massive genome expansion in bonnet fungi (Mycena s.s.) driven by repeated elements and novel gene families across ecological guilds.</title>
        <authorList>
            <consortium name="Lawrence Berkeley National Laboratory"/>
            <person name="Harder C.B."/>
            <person name="Miyauchi S."/>
            <person name="Viragh M."/>
            <person name="Kuo A."/>
            <person name="Thoen E."/>
            <person name="Andreopoulos B."/>
            <person name="Lu D."/>
            <person name="Skrede I."/>
            <person name="Drula E."/>
            <person name="Henrissat B."/>
            <person name="Morin E."/>
            <person name="Kohler A."/>
            <person name="Barry K."/>
            <person name="LaButti K."/>
            <person name="Morin E."/>
            <person name="Salamov A."/>
            <person name="Lipzen A."/>
            <person name="Mereny Z."/>
            <person name="Hegedus B."/>
            <person name="Baldrian P."/>
            <person name="Stursova M."/>
            <person name="Weitz H."/>
            <person name="Taylor A."/>
            <person name="Grigoriev I.V."/>
            <person name="Nagy L.G."/>
            <person name="Martin F."/>
            <person name="Kauserud H."/>
        </authorList>
    </citation>
    <scope>NUCLEOTIDE SEQUENCE</scope>
    <source>
        <strain evidence="2">CBHHK173m</strain>
    </source>
</reference>
<evidence type="ECO:0000256" key="1">
    <source>
        <dbReference type="SAM" id="MobiDB-lite"/>
    </source>
</evidence>
<evidence type="ECO:0000313" key="3">
    <source>
        <dbReference type="Proteomes" id="UP001222325"/>
    </source>
</evidence>
<comment type="caution">
    <text evidence="2">The sequence shown here is derived from an EMBL/GenBank/DDBJ whole genome shotgun (WGS) entry which is preliminary data.</text>
</comment>
<organism evidence="2 3">
    <name type="scientific">Mycena belliarum</name>
    <dbReference type="NCBI Taxonomy" id="1033014"/>
    <lineage>
        <taxon>Eukaryota</taxon>
        <taxon>Fungi</taxon>
        <taxon>Dikarya</taxon>
        <taxon>Basidiomycota</taxon>
        <taxon>Agaricomycotina</taxon>
        <taxon>Agaricomycetes</taxon>
        <taxon>Agaricomycetidae</taxon>
        <taxon>Agaricales</taxon>
        <taxon>Marasmiineae</taxon>
        <taxon>Mycenaceae</taxon>
        <taxon>Mycena</taxon>
    </lineage>
</organism>
<proteinExistence type="predicted"/>
<dbReference type="EMBL" id="JARJCN010000072">
    <property type="protein sequence ID" value="KAJ7077511.1"/>
    <property type="molecule type" value="Genomic_DNA"/>
</dbReference>
<feature type="compositionally biased region" description="Low complexity" evidence="1">
    <location>
        <begin position="446"/>
        <end position="462"/>
    </location>
</feature>
<name>A0AAD6XKH4_9AGAR</name>
<keyword evidence="3" id="KW-1185">Reference proteome</keyword>
<dbReference type="AlphaFoldDB" id="A0AAD6XKH4"/>
<gene>
    <name evidence="2" type="ORF">B0H15DRAFT_955014</name>
</gene>